<name>A0A835VWW9_CHLIN</name>
<dbReference type="InterPro" id="IPR006620">
    <property type="entry name" value="Pro_4_hyd_alph"/>
</dbReference>
<dbReference type="GO" id="GO:0004656">
    <property type="term" value="F:procollagen-proline 4-dioxygenase activity"/>
    <property type="evidence" value="ECO:0007669"/>
    <property type="project" value="UniProtKB-EC"/>
</dbReference>
<dbReference type="Pfam" id="PF13640">
    <property type="entry name" value="2OG-FeII_Oxy_3"/>
    <property type="match status" value="1"/>
</dbReference>
<evidence type="ECO:0000256" key="8">
    <source>
        <dbReference type="SAM" id="MobiDB-lite"/>
    </source>
</evidence>
<dbReference type="InterPro" id="IPR036322">
    <property type="entry name" value="WD40_repeat_dom_sf"/>
</dbReference>
<feature type="region of interest" description="Disordered" evidence="8">
    <location>
        <begin position="1"/>
        <end position="64"/>
    </location>
</feature>
<dbReference type="PANTHER" id="PTHR10869:SF238">
    <property type="entry name" value="PROLYL 4-HYDROXYLASE 6-RELATED"/>
    <property type="match status" value="1"/>
</dbReference>
<dbReference type="Proteomes" id="UP000650467">
    <property type="component" value="Unassembled WGS sequence"/>
</dbReference>
<protein>
    <recommendedName>
        <fullName evidence="9">Fe2OG dioxygenase domain-containing protein</fullName>
    </recommendedName>
</protein>
<dbReference type="InterPro" id="IPR044862">
    <property type="entry name" value="Pro_4_hyd_alph_FE2OG_OXY"/>
</dbReference>
<evidence type="ECO:0000313" key="10">
    <source>
        <dbReference type="EMBL" id="KAG2430885.1"/>
    </source>
</evidence>
<dbReference type="InterPro" id="IPR045054">
    <property type="entry name" value="P4HA-like"/>
</dbReference>
<keyword evidence="5" id="KW-0560">Oxidoreductase</keyword>
<comment type="caution">
    <text evidence="10">The sequence shown here is derived from an EMBL/GenBank/DDBJ whole genome shotgun (WGS) entry which is preliminary data.</text>
</comment>
<evidence type="ECO:0000256" key="2">
    <source>
        <dbReference type="ARBA" id="ARBA00004648"/>
    </source>
</evidence>
<comment type="catalytic activity">
    <reaction evidence="7">
        <text>L-prolyl-[collagen] + 2-oxoglutarate + O2 = trans-4-hydroxy-L-prolyl-[collagen] + succinate + CO2</text>
        <dbReference type="Rhea" id="RHEA:18945"/>
        <dbReference type="Rhea" id="RHEA-COMP:11676"/>
        <dbReference type="Rhea" id="RHEA-COMP:11680"/>
        <dbReference type="ChEBI" id="CHEBI:15379"/>
        <dbReference type="ChEBI" id="CHEBI:16526"/>
        <dbReference type="ChEBI" id="CHEBI:16810"/>
        <dbReference type="ChEBI" id="CHEBI:30031"/>
        <dbReference type="ChEBI" id="CHEBI:50342"/>
        <dbReference type="ChEBI" id="CHEBI:61965"/>
        <dbReference type="EC" id="1.14.11.2"/>
    </reaction>
</comment>
<proteinExistence type="predicted"/>
<evidence type="ECO:0000256" key="3">
    <source>
        <dbReference type="ARBA" id="ARBA00022723"/>
    </source>
</evidence>
<feature type="region of interest" description="Disordered" evidence="8">
    <location>
        <begin position="276"/>
        <end position="370"/>
    </location>
</feature>
<feature type="compositionally biased region" description="Low complexity" evidence="8">
    <location>
        <begin position="339"/>
        <end position="363"/>
    </location>
</feature>
<evidence type="ECO:0000256" key="1">
    <source>
        <dbReference type="ARBA" id="ARBA00001961"/>
    </source>
</evidence>
<keyword evidence="3" id="KW-0479">Metal-binding</keyword>
<dbReference type="SMART" id="SM00702">
    <property type="entry name" value="P4Hc"/>
    <property type="match status" value="1"/>
</dbReference>
<feature type="compositionally biased region" description="Acidic residues" evidence="8">
    <location>
        <begin position="315"/>
        <end position="329"/>
    </location>
</feature>
<comment type="cofactor">
    <cofactor evidence="1">
        <name>L-ascorbate</name>
        <dbReference type="ChEBI" id="CHEBI:38290"/>
    </cofactor>
</comment>
<evidence type="ECO:0000256" key="4">
    <source>
        <dbReference type="ARBA" id="ARBA00022964"/>
    </source>
</evidence>
<organism evidence="10 11">
    <name type="scientific">Chlamydomonas incerta</name>
    <dbReference type="NCBI Taxonomy" id="51695"/>
    <lineage>
        <taxon>Eukaryota</taxon>
        <taxon>Viridiplantae</taxon>
        <taxon>Chlorophyta</taxon>
        <taxon>core chlorophytes</taxon>
        <taxon>Chlorophyceae</taxon>
        <taxon>CS clade</taxon>
        <taxon>Chlamydomonadales</taxon>
        <taxon>Chlamydomonadaceae</taxon>
        <taxon>Chlamydomonas</taxon>
    </lineage>
</organism>
<dbReference type="GO" id="GO:0005506">
    <property type="term" value="F:iron ion binding"/>
    <property type="evidence" value="ECO:0007669"/>
    <property type="project" value="InterPro"/>
</dbReference>
<dbReference type="InterPro" id="IPR005123">
    <property type="entry name" value="Oxoglu/Fe-dep_dioxygenase_dom"/>
</dbReference>
<feature type="compositionally biased region" description="Low complexity" evidence="8">
    <location>
        <begin position="193"/>
        <end position="207"/>
    </location>
</feature>
<gene>
    <name evidence="10" type="ORF">HXX76_009858</name>
</gene>
<dbReference type="Gene3D" id="2.60.120.620">
    <property type="entry name" value="q2cbj1_9rhob like domain"/>
    <property type="match status" value="1"/>
</dbReference>
<dbReference type="Gene3D" id="2.130.10.10">
    <property type="entry name" value="YVTN repeat-like/Quinoprotein amine dehydrogenase"/>
    <property type="match status" value="1"/>
</dbReference>
<dbReference type="GO" id="GO:0031418">
    <property type="term" value="F:L-ascorbic acid binding"/>
    <property type="evidence" value="ECO:0007669"/>
    <property type="project" value="InterPro"/>
</dbReference>
<feature type="compositionally biased region" description="Acidic residues" evidence="8">
    <location>
        <begin position="292"/>
        <end position="305"/>
    </location>
</feature>
<evidence type="ECO:0000256" key="6">
    <source>
        <dbReference type="ARBA" id="ARBA00023004"/>
    </source>
</evidence>
<dbReference type="InterPro" id="IPR015943">
    <property type="entry name" value="WD40/YVTN_repeat-like_dom_sf"/>
</dbReference>
<feature type="compositionally biased region" description="Low complexity" evidence="8">
    <location>
        <begin position="1"/>
        <end position="28"/>
    </location>
</feature>
<evidence type="ECO:0000256" key="5">
    <source>
        <dbReference type="ARBA" id="ARBA00023002"/>
    </source>
</evidence>
<reference evidence="10" key="1">
    <citation type="journal article" date="2020" name="bioRxiv">
        <title>Comparative genomics of Chlamydomonas.</title>
        <authorList>
            <person name="Craig R.J."/>
            <person name="Hasan A.R."/>
            <person name="Ness R.W."/>
            <person name="Keightley P.D."/>
        </authorList>
    </citation>
    <scope>NUCLEOTIDE SEQUENCE</scope>
    <source>
        <strain evidence="10">SAG 7.73</strain>
    </source>
</reference>
<evidence type="ECO:0000259" key="9">
    <source>
        <dbReference type="PROSITE" id="PS51471"/>
    </source>
</evidence>
<evidence type="ECO:0000313" key="11">
    <source>
        <dbReference type="Proteomes" id="UP000650467"/>
    </source>
</evidence>
<feature type="compositionally biased region" description="Gly residues" evidence="8">
    <location>
        <begin position="146"/>
        <end position="160"/>
    </location>
</feature>
<dbReference type="SUPFAM" id="SSF50978">
    <property type="entry name" value="WD40 repeat-like"/>
    <property type="match status" value="1"/>
</dbReference>
<dbReference type="PROSITE" id="PS51471">
    <property type="entry name" value="FE2OG_OXY"/>
    <property type="match status" value="1"/>
</dbReference>
<accession>A0A835VWW9</accession>
<dbReference type="GO" id="GO:0005789">
    <property type="term" value="C:endoplasmic reticulum membrane"/>
    <property type="evidence" value="ECO:0007669"/>
    <property type="project" value="UniProtKB-SubCell"/>
</dbReference>
<dbReference type="OrthoDB" id="548949at2759"/>
<feature type="region of interest" description="Disordered" evidence="8">
    <location>
        <begin position="146"/>
        <end position="211"/>
    </location>
</feature>
<feature type="domain" description="Fe2OG dioxygenase" evidence="9">
    <location>
        <begin position="853"/>
        <end position="985"/>
    </location>
</feature>
<keyword evidence="6" id="KW-0408">Iron</keyword>
<comment type="subcellular location">
    <subcellularLocation>
        <location evidence="2">Endoplasmic reticulum membrane</location>
        <topology evidence="2">Single-pass type II membrane protein</topology>
    </subcellularLocation>
</comment>
<sequence>MAEKAASAAPAPAGASAAAGSSGSSAAAVGTNAEPAAAPSHPLQPLPPDAICRCNQDGRSDGSTEAAYNAAMPFDASPVTGADLTEFEGQRRLRSSFGFGGGRGGGGGLRELLRMAMPPPELMPEGKPKTPEEALAAIMGLGGGAAGGRGDSGAAGGSGKIGAVRPAPHPRSSPLASFRNSAAVPFRSPAPHASPATSTSGGAASSRGTGGAAALDDACRIATAQCEVDIRDLIPSCYGVFHIDGDVLGVGYSQGWKQRDPGLGVLAFDNLQQAEERRRRQLQRQQQQQQQDADEDGGDDEDDTNYDPMARCWCDEEEEEEQEGEEGEEAPAARAQNPAEKAAAGQAGLGGKEQPAAAATRAGAEPRFRGSLGFRDCDDLDELEGTVGRAPDAAYLLPKPIDSAAETLTGLRHGQRRTPGMAARAEMVTRTLLLGASSPTAGSTSGAAAAHWGAGGTTLVAALDGTGGVGGGLGGNMIVAWDLETKRVRNRFFGHLNDITDLAAPPPSWQQQQPTQQLFASCARSGDAKVWDLRMHGGAAAVTLTAGGTMPLSAVCLAASEGGGDGAGGGAGALGAGLLGFAGGANESIWCWDLRGGAARPLYELSTGNCHVQALAWHGRSCSLLAAVQSVTEDRHGEQDKADWVRVAVDKADEEGVSDDEEGLFEDARAAHHAGGEFVVRRWWPRGALHRPQDFPRYWVLAESCVLRYRFSAGANTTHVPPSQVPCFSSALEDTEVEEVLVGWRGETYNAGAHTSSTTVPADGAAAAAAPWIETVSWVPRAFVYHGFLSPQECDHLIGLALPKLERSLVVGDSSDEVDPIRTSFSASIGFNETDVVAEIEDRIARWTHLPRDHQEPMEVLRYINGQKYDAHWDWFEDKSDAGGTPGGNRMATVLMYLSDVEPNAGGETALPLAQPLDWQVQAVQGRGYSECAAKMGISVRPKKGDVLLFWDMDPGGQQPDRHALHASCPTVAGTKWTATKWIHNTPYG</sequence>
<evidence type="ECO:0000256" key="7">
    <source>
        <dbReference type="ARBA" id="ARBA00049169"/>
    </source>
</evidence>
<dbReference type="EMBL" id="JAEHOC010000026">
    <property type="protein sequence ID" value="KAG2430885.1"/>
    <property type="molecule type" value="Genomic_DNA"/>
</dbReference>
<keyword evidence="4" id="KW-0223">Dioxygenase</keyword>
<keyword evidence="11" id="KW-1185">Reference proteome</keyword>
<dbReference type="AlphaFoldDB" id="A0A835VWW9"/>
<dbReference type="PANTHER" id="PTHR10869">
    <property type="entry name" value="PROLYL 4-HYDROXYLASE ALPHA SUBUNIT"/>
    <property type="match status" value="1"/>
</dbReference>